<dbReference type="GeneID" id="81409270"/>
<accession>A0A9W9GJ48</accession>
<proteinExistence type="predicted"/>
<dbReference type="PANTHER" id="PTHR36091">
    <property type="entry name" value="ALTERED INHERITANCE OF MITOCHONDRIA PROTEIN 9, MITOCHONDRIAL"/>
    <property type="match status" value="1"/>
</dbReference>
<dbReference type="AlphaFoldDB" id="A0A9W9GJ48"/>
<dbReference type="Gene3D" id="3.90.1200.10">
    <property type="match status" value="1"/>
</dbReference>
<dbReference type="Gene3D" id="3.30.200.20">
    <property type="entry name" value="Phosphorylase Kinase, domain 1"/>
    <property type="match status" value="1"/>
</dbReference>
<name>A0A9W9GJ48_9EURO</name>
<evidence type="ECO:0000313" key="3">
    <source>
        <dbReference type="Proteomes" id="UP001149079"/>
    </source>
</evidence>
<dbReference type="InterPro" id="IPR011009">
    <property type="entry name" value="Kinase-like_dom_sf"/>
</dbReference>
<dbReference type="EMBL" id="JAPQKL010000007">
    <property type="protein sequence ID" value="KAJ5121395.1"/>
    <property type="molecule type" value="Genomic_DNA"/>
</dbReference>
<dbReference type="GO" id="GO:0005739">
    <property type="term" value="C:mitochondrion"/>
    <property type="evidence" value="ECO:0007669"/>
    <property type="project" value="TreeGrafter"/>
</dbReference>
<dbReference type="PANTHER" id="PTHR36091:SF2">
    <property type="entry name" value="AMINOGLYCOSIDE PHOSPHOTRANSFERASE DOMAIN-CONTAINING PROTEIN"/>
    <property type="match status" value="1"/>
</dbReference>
<reference evidence="2" key="1">
    <citation type="submission" date="2022-11" db="EMBL/GenBank/DDBJ databases">
        <authorList>
            <person name="Petersen C."/>
        </authorList>
    </citation>
    <scope>NUCLEOTIDE SEQUENCE</scope>
    <source>
        <strain evidence="2">IBT 22155</strain>
    </source>
</reference>
<organism evidence="2 3">
    <name type="scientific">Penicillium bovifimosum</name>
    <dbReference type="NCBI Taxonomy" id="126998"/>
    <lineage>
        <taxon>Eukaryota</taxon>
        <taxon>Fungi</taxon>
        <taxon>Dikarya</taxon>
        <taxon>Ascomycota</taxon>
        <taxon>Pezizomycotina</taxon>
        <taxon>Eurotiomycetes</taxon>
        <taxon>Eurotiomycetidae</taxon>
        <taxon>Eurotiales</taxon>
        <taxon>Aspergillaceae</taxon>
        <taxon>Penicillium</taxon>
    </lineage>
</organism>
<reference evidence="2" key="2">
    <citation type="journal article" date="2023" name="IMA Fungus">
        <title>Comparative genomic study of the Penicillium genus elucidates a diverse pangenome and 15 lateral gene transfer events.</title>
        <authorList>
            <person name="Petersen C."/>
            <person name="Sorensen T."/>
            <person name="Nielsen M.R."/>
            <person name="Sondergaard T.E."/>
            <person name="Sorensen J.L."/>
            <person name="Fitzpatrick D.A."/>
            <person name="Frisvad J.C."/>
            <person name="Nielsen K.L."/>
        </authorList>
    </citation>
    <scope>NUCLEOTIDE SEQUENCE</scope>
    <source>
        <strain evidence="2">IBT 22155</strain>
    </source>
</reference>
<dbReference type="InterPro" id="IPR002575">
    <property type="entry name" value="Aminoglycoside_PTrfase"/>
</dbReference>
<keyword evidence="3" id="KW-1185">Reference proteome</keyword>
<dbReference type="RefSeq" id="XP_056517899.1">
    <property type="nucleotide sequence ID" value="XM_056670100.1"/>
</dbReference>
<dbReference type="Proteomes" id="UP001149079">
    <property type="component" value="Unassembled WGS sequence"/>
</dbReference>
<dbReference type="Pfam" id="PF01636">
    <property type="entry name" value="APH"/>
    <property type="match status" value="1"/>
</dbReference>
<dbReference type="InterPro" id="IPR051035">
    <property type="entry name" value="Mito_inheritance_9"/>
</dbReference>
<gene>
    <name evidence="2" type="ORF">N7515_009356</name>
</gene>
<evidence type="ECO:0000259" key="1">
    <source>
        <dbReference type="Pfam" id="PF01636"/>
    </source>
</evidence>
<comment type="caution">
    <text evidence="2">The sequence shown here is derived from an EMBL/GenBank/DDBJ whole genome shotgun (WGS) entry which is preliminary data.</text>
</comment>
<dbReference type="OrthoDB" id="10003767at2759"/>
<dbReference type="SUPFAM" id="SSF56112">
    <property type="entry name" value="Protein kinase-like (PK-like)"/>
    <property type="match status" value="1"/>
</dbReference>
<evidence type="ECO:0000313" key="2">
    <source>
        <dbReference type="EMBL" id="KAJ5121395.1"/>
    </source>
</evidence>
<feature type="domain" description="Aminoglycoside phosphotransferase" evidence="1">
    <location>
        <begin position="93"/>
        <end position="341"/>
    </location>
</feature>
<sequence>MQTRNLLNSLRARLPSLRTVSTQATGGITTKSVNSDKHHNDEQHELFRYTSGRWIFNEHLRLSERQLEFDVSALRSIVASSSGQAITDIVDFSKLSEGGYNRVFQARFKDGQCVIARLPYPSTTPEHYAVASEVATLDYLRLHGIRTPKVYAWCSTKSNTVGSEYIIMEKLDGIPLGEIWYSMTPKEQHGMMKQIVHWEAQLMSLSFPAYGSIYYRKDLTSEKKISLPGQHDEFCMGPIAHYSWWHDRRNVLDVDAVHLYAKPRLPYERLYREIYKFRKVSPDTHIRNLLDYLRLAPFLGFGAGTALHRPVIRHPDFQPNNILVSNSNEIVGFIDWQHSSILPLGLAAGIPQHFQNYGDPLSDELRQPPLELPSNFDSLSPSEQASVRLTHHKRLVHFFYAAFTMRLNEVHYDAIFDNSAILRQGLFKSAGTPWEGDSITLKTDMIRAIQSWGDVIASGSVQPNGGAPSSPPIQYSDEVVRETLDLHSQQEEADIAMEQMRHALDVDVMGWVSNSEYEAAKELAGELKARMLEAAETAEDITGVRDHFPFDDFDESVSP</sequence>
<protein>
    <recommendedName>
        <fullName evidence="1">Aminoglycoside phosphotransferase domain-containing protein</fullName>
    </recommendedName>
</protein>